<organism evidence="2 3">
    <name type="scientific">Pseudonocardia sediminis</name>
    <dbReference type="NCBI Taxonomy" id="1397368"/>
    <lineage>
        <taxon>Bacteria</taxon>
        <taxon>Bacillati</taxon>
        <taxon>Actinomycetota</taxon>
        <taxon>Actinomycetes</taxon>
        <taxon>Pseudonocardiales</taxon>
        <taxon>Pseudonocardiaceae</taxon>
        <taxon>Pseudonocardia</taxon>
    </lineage>
</organism>
<dbReference type="GO" id="GO:0030170">
    <property type="term" value="F:pyridoxal phosphate binding"/>
    <property type="evidence" value="ECO:0007669"/>
    <property type="project" value="InterPro"/>
</dbReference>
<feature type="domain" description="MOSC" evidence="1">
    <location>
        <begin position="129"/>
        <end position="269"/>
    </location>
</feature>
<dbReference type="GO" id="GO:0030151">
    <property type="term" value="F:molybdenum ion binding"/>
    <property type="evidence" value="ECO:0007669"/>
    <property type="project" value="InterPro"/>
</dbReference>
<dbReference type="OrthoDB" id="9793178at2"/>
<dbReference type="Pfam" id="PF03473">
    <property type="entry name" value="MOSC"/>
    <property type="match status" value="1"/>
</dbReference>
<dbReference type="EMBL" id="SHKL01000001">
    <property type="protein sequence ID" value="RZT88127.1"/>
    <property type="molecule type" value="Genomic_DNA"/>
</dbReference>
<reference evidence="2 3" key="1">
    <citation type="submission" date="2019-02" db="EMBL/GenBank/DDBJ databases">
        <title>Sequencing the genomes of 1000 actinobacteria strains.</title>
        <authorList>
            <person name="Klenk H.-P."/>
        </authorList>
    </citation>
    <scope>NUCLEOTIDE SEQUENCE [LARGE SCALE GENOMIC DNA]</scope>
    <source>
        <strain evidence="2 3">DSM 45779</strain>
    </source>
</reference>
<dbReference type="Pfam" id="PF03476">
    <property type="entry name" value="MOSC_N"/>
    <property type="match status" value="1"/>
</dbReference>
<dbReference type="InterPro" id="IPR005302">
    <property type="entry name" value="MoCF_Sase_C"/>
</dbReference>
<dbReference type="AlphaFoldDB" id="A0A4Q7V0Y4"/>
<comment type="caution">
    <text evidence="2">The sequence shown here is derived from an EMBL/GenBank/DDBJ whole genome shotgun (WGS) entry which is preliminary data.</text>
</comment>
<sequence>MAAEIVGSVASLHRYPVKSMLGEDVDALELDEHGVVGDRGLALLDTATGRVATAKQPRWYRDLLKCRAESGRDGVTVTLPDGRGLPAGEADEALSALLGRDVRMAAERADGASVERPDPEDVLSHGLDADVEAAILEIAQGTPGGRFVDHSPIHLITTATLDALGVEALRYRPNLVIATPPGHPAFSENEWVGREFTVGGVRLAGALPTPRCSVPTLEHGDLPRSPQSLRPLMTLNRVEVEGFGVLPCAGLYARVLTGGTVRTGDALSG</sequence>
<keyword evidence="3" id="KW-1185">Reference proteome</keyword>
<protein>
    <recommendedName>
        <fullName evidence="1">MOSC domain-containing protein</fullName>
    </recommendedName>
</protein>
<name>A0A4Q7V0Y4_PSEST</name>
<dbReference type="Proteomes" id="UP000291591">
    <property type="component" value="Unassembled WGS sequence"/>
</dbReference>
<dbReference type="InterPro" id="IPR005303">
    <property type="entry name" value="MOCOS_middle"/>
</dbReference>
<gene>
    <name evidence="2" type="ORF">EV383_5064</name>
</gene>
<dbReference type="SUPFAM" id="SSF50800">
    <property type="entry name" value="PK beta-barrel domain-like"/>
    <property type="match status" value="1"/>
</dbReference>
<proteinExistence type="predicted"/>
<accession>A0A4Q7V0Y4</accession>
<evidence type="ECO:0000313" key="2">
    <source>
        <dbReference type="EMBL" id="RZT88127.1"/>
    </source>
</evidence>
<dbReference type="RefSeq" id="WP_130292179.1">
    <property type="nucleotide sequence ID" value="NZ_SHKL01000001.1"/>
</dbReference>
<dbReference type="GO" id="GO:0003824">
    <property type="term" value="F:catalytic activity"/>
    <property type="evidence" value="ECO:0007669"/>
    <property type="project" value="InterPro"/>
</dbReference>
<evidence type="ECO:0000313" key="3">
    <source>
        <dbReference type="Proteomes" id="UP000291591"/>
    </source>
</evidence>
<dbReference type="InterPro" id="IPR011037">
    <property type="entry name" value="Pyrv_Knase-like_insert_dom_sf"/>
</dbReference>
<evidence type="ECO:0000259" key="1">
    <source>
        <dbReference type="PROSITE" id="PS51340"/>
    </source>
</evidence>
<dbReference type="PROSITE" id="PS51340">
    <property type="entry name" value="MOSC"/>
    <property type="match status" value="1"/>
</dbReference>